<dbReference type="PANTHER" id="PTHR33327:SF3">
    <property type="entry name" value="RNA-DIRECTED DNA POLYMERASE"/>
    <property type="match status" value="1"/>
</dbReference>
<organism evidence="2 3">
    <name type="scientific">Aphis craccivora</name>
    <name type="common">Cowpea aphid</name>
    <dbReference type="NCBI Taxonomy" id="307492"/>
    <lineage>
        <taxon>Eukaryota</taxon>
        <taxon>Metazoa</taxon>
        <taxon>Ecdysozoa</taxon>
        <taxon>Arthropoda</taxon>
        <taxon>Hexapoda</taxon>
        <taxon>Insecta</taxon>
        <taxon>Pterygota</taxon>
        <taxon>Neoptera</taxon>
        <taxon>Paraneoptera</taxon>
        <taxon>Hemiptera</taxon>
        <taxon>Sternorrhyncha</taxon>
        <taxon>Aphidomorpha</taxon>
        <taxon>Aphidoidea</taxon>
        <taxon>Aphididae</taxon>
        <taxon>Aphidini</taxon>
        <taxon>Aphis</taxon>
        <taxon>Aphis</taxon>
    </lineage>
</organism>
<gene>
    <name evidence="2" type="ORF">FWK35_00037578</name>
</gene>
<dbReference type="Pfam" id="PF23055">
    <property type="entry name" value="DUF7041"/>
    <property type="match status" value="1"/>
</dbReference>
<reference evidence="2 3" key="1">
    <citation type="submission" date="2019-08" db="EMBL/GenBank/DDBJ databases">
        <title>Whole genome of Aphis craccivora.</title>
        <authorList>
            <person name="Voronova N.V."/>
            <person name="Shulinski R.S."/>
            <person name="Bandarenka Y.V."/>
            <person name="Zhorov D.G."/>
            <person name="Warner D."/>
        </authorList>
    </citation>
    <scope>NUCLEOTIDE SEQUENCE [LARGE SCALE GENOMIC DNA]</scope>
    <source>
        <strain evidence="2">180601</strain>
        <tissue evidence="2">Whole Body</tissue>
    </source>
</reference>
<accession>A0A6G0VLV6</accession>
<evidence type="ECO:0000313" key="3">
    <source>
        <dbReference type="Proteomes" id="UP000478052"/>
    </source>
</evidence>
<evidence type="ECO:0000259" key="1">
    <source>
        <dbReference type="Pfam" id="PF23055"/>
    </source>
</evidence>
<name>A0A6G0VLV6_APHCR</name>
<dbReference type="AlphaFoldDB" id="A0A6G0VLV6"/>
<comment type="caution">
    <text evidence="2">The sequence shown here is derived from an EMBL/GenBank/DDBJ whole genome shotgun (WGS) entry which is preliminary data.</text>
</comment>
<dbReference type="InterPro" id="IPR055469">
    <property type="entry name" value="DUF7041"/>
</dbReference>
<dbReference type="EMBL" id="VUJU01014793">
    <property type="protein sequence ID" value="KAF0700546.1"/>
    <property type="molecule type" value="Genomic_DNA"/>
</dbReference>
<dbReference type="OrthoDB" id="6260718at2759"/>
<sequence length="174" mass="19226">MDNVSANNSNAADTTITANVGRVSVRAPPFWEGDPNIWFAQIEAQFALGGITSDTTKYNHIIRTVDTAILTQSCLAVTNGTVEKLSKLADKIVETGQPRSVAAVSSDSTAELLKIERLSRREYGQQKRSSRARSHSNFKTWVPASDEICFYHTNFKHKAKKCVEPCKQYAAFIA</sequence>
<feature type="domain" description="DUF7041" evidence="1">
    <location>
        <begin position="28"/>
        <end position="72"/>
    </location>
</feature>
<feature type="non-terminal residue" evidence="2">
    <location>
        <position position="174"/>
    </location>
</feature>
<evidence type="ECO:0000313" key="2">
    <source>
        <dbReference type="EMBL" id="KAF0700546.1"/>
    </source>
</evidence>
<keyword evidence="3" id="KW-1185">Reference proteome</keyword>
<dbReference type="PANTHER" id="PTHR33327">
    <property type="entry name" value="ENDONUCLEASE"/>
    <property type="match status" value="1"/>
</dbReference>
<proteinExistence type="predicted"/>
<dbReference type="Proteomes" id="UP000478052">
    <property type="component" value="Unassembled WGS sequence"/>
</dbReference>
<protein>
    <recommendedName>
        <fullName evidence="1">DUF7041 domain-containing protein</fullName>
    </recommendedName>
</protein>